<evidence type="ECO:0000256" key="2">
    <source>
        <dbReference type="ARBA" id="ARBA00007992"/>
    </source>
</evidence>
<organism evidence="9 10">
    <name type="scientific">Colletotrichum kahawae</name>
    <name type="common">Coffee berry disease fungus</name>
    <dbReference type="NCBI Taxonomy" id="34407"/>
    <lineage>
        <taxon>Eukaryota</taxon>
        <taxon>Fungi</taxon>
        <taxon>Dikarya</taxon>
        <taxon>Ascomycota</taxon>
        <taxon>Pezizomycotina</taxon>
        <taxon>Sordariomycetes</taxon>
        <taxon>Hypocreomycetidae</taxon>
        <taxon>Glomerellales</taxon>
        <taxon>Glomerellaceae</taxon>
        <taxon>Colletotrichum</taxon>
        <taxon>Colletotrichum gloeosporioides species complex</taxon>
    </lineage>
</organism>
<keyword evidence="6" id="KW-0503">Monooxygenase</keyword>
<comment type="caution">
    <text evidence="9">The sequence shown here is derived from an EMBL/GenBank/DDBJ whole genome shotgun (WGS) entry which is preliminary data.</text>
</comment>
<keyword evidence="3" id="KW-0285">Flavoprotein</keyword>
<feature type="transmembrane region" description="Helical" evidence="7">
    <location>
        <begin position="741"/>
        <end position="762"/>
    </location>
</feature>
<feature type="transmembrane region" description="Helical" evidence="7">
    <location>
        <begin position="774"/>
        <end position="801"/>
    </location>
</feature>
<dbReference type="PANTHER" id="PTHR47356:SF2">
    <property type="entry name" value="FAD-BINDING DOMAIN-CONTAINING PROTEIN-RELATED"/>
    <property type="match status" value="1"/>
</dbReference>
<dbReference type="AlphaFoldDB" id="A0AAD9YT05"/>
<dbReference type="Gene3D" id="3.50.50.60">
    <property type="entry name" value="FAD/NAD(P)-binding domain"/>
    <property type="match status" value="1"/>
</dbReference>
<keyword evidence="4" id="KW-0274">FAD</keyword>
<evidence type="ECO:0000256" key="6">
    <source>
        <dbReference type="ARBA" id="ARBA00023033"/>
    </source>
</evidence>
<feature type="transmembrane region" description="Helical" evidence="7">
    <location>
        <begin position="695"/>
        <end position="721"/>
    </location>
</feature>
<evidence type="ECO:0000256" key="5">
    <source>
        <dbReference type="ARBA" id="ARBA00023002"/>
    </source>
</evidence>
<dbReference type="GO" id="GO:0071949">
    <property type="term" value="F:FAD binding"/>
    <property type="evidence" value="ECO:0007669"/>
    <property type="project" value="InterPro"/>
</dbReference>
<keyword evidence="5" id="KW-0560">Oxidoreductase</keyword>
<accession>A0AAD9YT05</accession>
<dbReference type="SUPFAM" id="SSF51905">
    <property type="entry name" value="FAD/NAD(P)-binding domain"/>
    <property type="match status" value="1"/>
</dbReference>
<gene>
    <name evidence="9" type="ORF">CKAH01_12178</name>
</gene>
<feature type="domain" description="FAD-binding" evidence="8">
    <location>
        <begin position="7"/>
        <end position="172"/>
    </location>
</feature>
<dbReference type="Pfam" id="PF01494">
    <property type="entry name" value="FAD_binding_3"/>
    <property type="match status" value="2"/>
</dbReference>
<feature type="transmembrane region" description="Helical" evidence="7">
    <location>
        <begin position="579"/>
        <end position="599"/>
    </location>
</feature>
<dbReference type="InterPro" id="IPR036188">
    <property type="entry name" value="FAD/NAD-bd_sf"/>
</dbReference>
<evidence type="ECO:0000256" key="1">
    <source>
        <dbReference type="ARBA" id="ARBA00001974"/>
    </source>
</evidence>
<dbReference type="PRINTS" id="PR00420">
    <property type="entry name" value="RNGMNOXGNASE"/>
</dbReference>
<protein>
    <submittedName>
        <fullName evidence="9">FAD binding domain protein</fullName>
    </submittedName>
</protein>
<keyword evidence="10" id="KW-1185">Reference proteome</keyword>
<feature type="domain" description="FAD-binding" evidence="8">
    <location>
        <begin position="285"/>
        <end position="370"/>
    </location>
</feature>
<keyword evidence="7" id="KW-1133">Transmembrane helix</keyword>
<evidence type="ECO:0000313" key="10">
    <source>
        <dbReference type="Proteomes" id="UP001281614"/>
    </source>
</evidence>
<evidence type="ECO:0000256" key="4">
    <source>
        <dbReference type="ARBA" id="ARBA00022827"/>
    </source>
</evidence>
<dbReference type="PANTHER" id="PTHR47356">
    <property type="entry name" value="FAD-DEPENDENT MONOOXYGENASE ASQG-RELATED"/>
    <property type="match status" value="1"/>
</dbReference>
<feature type="transmembrane region" description="Helical" evidence="7">
    <location>
        <begin position="543"/>
        <end position="559"/>
    </location>
</feature>
<sequence>MSDKPFTVLIAGGGIAGLTLANMLEKIGVNYLILEGYREMAPQVGASIGILPNGCRVLDQIGLYDEIRKLIDGPLYETALRLSEGHLVTNYLNVGGQVRERHGYDTVFVDRQMILEVLWRNLKHKDNILVSKKVTKVELEPSRVKVETGDGSSYYGDILIGADGVHSKVRNEMWRLADALEPGYIPASEYKGKSSLAKALGKRLIDGTECLPTVYKCIFGISIDKSWEPQTVQTNLNKGFSYLVISGPKDRVYWFLFVNMGKTHYGPELPSFTKEDEETLANEHMNDKILENRTFRDLYSTKISSVLTPLPEYVFKKWHFQRIMTIGDAAHKFEPIAGQGGNSAIETAAVLVSNLATMLQSKTRPSDITSADINAVFTKTQATRELRTQTLVKASHEEQRFADMETPLLEVVGKHVAPVLSLDEKWDQWSQNIEGGHKLEILDNPKRPHAVPFHDELASTPLAPSYVPKITVAAALCGLLYIAQQSLVLNTGPEVVAVSASFVGVPAKTTYTGFPSIDNILAIFVWAFSEQVAGPDPNSRTQCLYFLINLIPIIYIWTVEGYRNGNVHSLVSIPSIFGIYQLLGIGKVAPFYFLLSVYTTSRSVYARTTGRPIPSHVAKVILPALCLGYVIPTALMFIPHEDSVTQQNAIAFWQPFPIYVALLAWTGSKVVYAMKPTKTLDWEVLENKDLSYLQSGYAFCFFVTAITHISTFLYAGLNASVSISESFFGLPPWDAMTIAGFWKYDMVLCFASVAVWLLYGVFEMRRFGYITTSAALKAVGLTLAGSVLVGPAATYAGVWAWRESVIASYGKAVTKSKED</sequence>
<dbReference type="Proteomes" id="UP001281614">
    <property type="component" value="Unassembled WGS sequence"/>
</dbReference>
<proteinExistence type="inferred from homology"/>
<keyword evidence="7" id="KW-0472">Membrane</keyword>
<name>A0AAD9YT05_COLKA</name>
<comment type="similarity">
    <text evidence="2">Belongs to the paxM FAD-dependent monooxygenase family.</text>
</comment>
<dbReference type="InterPro" id="IPR002938">
    <property type="entry name" value="FAD-bd"/>
</dbReference>
<feature type="transmembrane region" description="Helical" evidence="7">
    <location>
        <begin position="650"/>
        <end position="674"/>
    </location>
</feature>
<dbReference type="GO" id="GO:0004497">
    <property type="term" value="F:monooxygenase activity"/>
    <property type="evidence" value="ECO:0007669"/>
    <property type="project" value="UniProtKB-KW"/>
</dbReference>
<comment type="cofactor">
    <cofactor evidence="1">
        <name>FAD</name>
        <dbReference type="ChEBI" id="CHEBI:57692"/>
    </cofactor>
</comment>
<evidence type="ECO:0000256" key="7">
    <source>
        <dbReference type="SAM" id="Phobius"/>
    </source>
</evidence>
<evidence type="ECO:0000259" key="8">
    <source>
        <dbReference type="Pfam" id="PF01494"/>
    </source>
</evidence>
<evidence type="ECO:0000313" key="9">
    <source>
        <dbReference type="EMBL" id="KAK2777212.1"/>
    </source>
</evidence>
<reference evidence="9" key="1">
    <citation type="submission" date="2023-02" db="EMBL/GenBank/DDBJ databases">
        <title>Colletotrichum kahawae CIFC_Que2 genome sequencing and assembly.</title>
        <authorList>
            <person name="Baroncelli R."/>
        </authorList>
    </citation>
    <scope>NUCLEOTIDE SEQUENCE</scope>
    <source>
        <strain evidence="9">CIFC_Que2</strain>
    </source>
</reference>
<evidence type="ECO:0000256" key="3">
    <source>
        <dbReference type="ARBA" id="ARBA00022630"/>
    </source>
</evidence>
<dbReference type="EMBL" id="VYYT01000021">
    <property type="protein sequence ID" value="KAK2777212.1"/>
    <property type="molecule type" value="Genomic_DNA"/>
</dbReference>
<dbReference type="InterPro" id="IPR050562">
    <property type="entry name" value="FAD_mOase_fung"/>
</dbReference>
<keyword evidence="7" id="KW-0812">Transmembrane</keyword>
<feature type="transmembrane region" description="Helical" evidence="7">
    <location>
        <begin position="620"/>
        <end position="638"/>
    </location>
</feature>